<dbReference type="FunFam" id="3.40.50.1820:FF:000065">
    <property type="entry name" value="Phospholipase A1-II 3"/>
    <property type="match status" value="1"/>
</dbReference>
<dbReference type="InterPro" id="IPR029058">
    <property type="entry name" value="AB_hydrolase_fold"/>
</dbReference>
<organism evidence="7 8">
    <name type="scientific">Momordica charantia</name>
    <name type="common">Bitter gourd</name>
    <name type="synonym">Balsam pear</name>
    <dbReference type="NCBI Taxonomy" id="3673"/>
    <lineage>
        <taxon>Eukaryota</taxon>
        <taxon>Viridiplantae</taxon>
        <taxon>Streptophyta</taxon>
        <taxon>Embryophyta</taxon>
        <taxon>Tracheophyta</taxon>
        <taxon>Spermatophyta</taxon>
        <taxon>Magnoliopsida</taxon>
        <taxon>eudicotyledons</taxon>
        <taxon>Gunneridae</taxon>
        <taxon>Pentapetalae</taxon>
        <taxon>rosids</taxon>
        <taxon>fabids</taxon>
        <taxon>Cucurbitales</taxon>
        <taxon>Cucurbitaceae</taxon>
        <taxon>Momordiceae</taxon>
        <taxon>Momordica</taxon>
    </lineage>
</organism>
<comment type="function">
    <text evidence="5">Acylhydrolase that catalyzes the hydrolysis of phospholipids at the sn-1 position.</text>
</comment>
<keyword evidence="3 5" id="KW-0442">Lipid degradation</keyword>
<dbReference type="KEGG" id="mcha:111016719"/>
<dbReference type="PANTHER" id="PTHR31828">
    <property type="entry name" value="PHOSPHOLIPASE A1-IIGAMMA"/>
    <property type="match status" value="1"/>
</dbReference>
<dbReference type="Gene3D" id="3.40.50.1820">
    <property type="entry name" value="alpha/beta hydrolase"/>
    <property type="match status" value="1"/>
</dbReference>
<dbReference type="CDD" id="cd00519">
    <property type="entry name" value="Lipase_3"/>
    <property type="match status" value="1"/>
</dbReference>
<keyword evidence="7" id="KW-1185">Reference proteome</keyword>
<dbReference type="PANTHER" id="PTHR31828:SF1">
    <property type="entry name" value="PHOSPHOLIPASE A1-IIGAMMA"/>
    <property type="match status" value="1"/>
</dbReference>
<accession>A0A6J1D2D3</accession>
<evidence type="ECO:0000256" key="2">
    <source>
        <dbReference type="ARBA" id="ARBA00022801"/>
    </source>
</evidence>
<dbReference type="EC" id="3.1.1.-" evidence="5"/>
<evidence type="ECO:0000256" key="1">
    <source>
        <dbReference type="ARBA" id="ARBA00010701"/>
    </source>
</evidence>
<evidence type="ECO:0000259" key="6">
    <source>
        <dbReference type="Pfam" id="PF01764"/>
    </source>
</evidence>
<evidence type="ECO:0000256" key="5">
    <source>
        <dbReference type="RuleBase" id="RU367093"/>
    </source>
</evidence>
<dbReference type="Pfam" id="PF01764">
    <property type="entry name" value="Lipase_3"/>
    <property type="match status" value="1"/>
</dbReference>
<dbReference type="GO" id="GO:0008970">
    <property type="term" value="F:phospholipase A1 activity"/>
    <property type="evidence" value="ECO:0007669"/>
    <property type="project" value="UniProtKB-UniRule"/>
</dbReference>
<sequence>MIGNIARRWRSLNGEDNWKNLLDPLDVDLRQCILHYGDMAQATYDSFNSEKVSKFAGDSHYARKDLFSRVGLAIANPYKFNITKFFYATSEIEVSEAFLVKSLSREAWNKESNWMGYIAVATDEGKSMLGRRDIVIAWRGTIQALEWVNDFDFPLVPASRLFGEANDSMVHKGWLSIYTSKDSRSPYNPNSARHQVLSELVRLVEEYQDEEISITITGHSLGAALGTLNAADIIANGINKLKKQPQKLCLVTAFLFASPHVGDYNFRKCCNSMKSLHLLRTRNTADVVPDYPLLGYVDVGEELVIDTRKSKYLKSPGDFKSWHSLEVYLHGVAGTQGNKGGFRLEVKRDIARVNKFLDALKDEYLVPSSWWCAQNKGMVQQVDGFWKLEDHEKDDDDDKR</sequence>
<evidence type="ECO:0000256" key="4">
    <source>
        <dbReference type="ARBA" id="ARBA00023098"/>
    </source>
</evidence>
<dbReference type="GeneID" id="111016719"/>
<dbReference type="InterPro" id="IPR002921">
    <property type="entry name" value="Fungal_lipase-type"/>
</dbReference>
<keyword evidence="2 5" id="KW-0378">Hydrolase</keyword>
<proteinExistence type="inferred from homology"/>
<feature type="domain" description="Fungal lipase-type" evidence="6">
    <location>
        <begin position="135"/>
        <end position="293"/>
    </location>
</feature>
<evidence type="ECO:0000313" key="7">
    <source>
        <dbReference type="Proteomes" id="UP000504603"/>
    </source>
</evidence>
<evidence type="ECO:0000313" key="8">
    <source>
        <dbReference type="RefSeq" id="XP_022147894.1"/>
    </source>
</evidence>
<keyword evidence="4 5" id="KW-0443">Lipid metabolism</keyword>
<dbReference type="SUPFAM" id="SSF53474">
    <property type="entry name" value="alpha/beta-Hydrolases"/>
    <property type="match status" value="1"/>
</dbReference>
<dbReference type="AlphaFoldDB" id="A0A6J1D2D3"/>
<dbReference type="GO" id="GO:0005737">
    <property type="term" value="C:cytoplasm"/>
    <property type="evidence" value="ECO:0007669"/>
    <property type="project" value="UniProtKB-ARBA"/>
</dbReference>
<reference evidence="8" key="1">
    <citation type="submission" date="2025-08" db="UniProtKB">
        <authorList>
            <consortium name="RefSeq"/>
        </authorList>
    </citation>
    <scope>IDENTIFICATION</scope>
    <source>
        <strain evidence="8">OHB3-1</strain>
    </source>
</reference>
<evidence type="ECO:0000256" key="3">
    <source>
        <dbReference type="ARBA" id="ARBA00022963"/>
    </source>
</evidence>
<protein>
    <recommendedName>
        <fullName evidence="5">Phospholipase A1</fullName>
        <ecNumber evidence="5">3.1.1.-</ecNumber>
    </recommendedName>
</protein>
<dbReference type="InterPro" id="IPR033556">
    <property type="entry name" value="PLA"/>
</dbReference>
<dbReference type="OrthoDB" id="438440at2759"/>
<gene>
    <name evidence="8" type="primary">LOC111016719</name>
</gene>
<dbReference type="Proteomes" id="UP000504603">
    <property type="component" value="Unplaced"/>
</dbReference>
<comment type="similarity">
    <text evidence="1 5">Belongs to the AB hydrolase superfamily. Lipase family.</text>
</comment>
<name>A0A6J1D2D3_MOMCH</name>
<dbReference type="RefSeq" id="XP_022147894.1">
    <property type="nucleotide sequence ID" value="XM_022292202.1"/>
</dbReference>
<dbReference type="GO" id="GO:0016042">
    <property type="term" value="P:lipid catabolic process"/>
    <property type="evidence" value="ECO:0007669"/>
    <property type="project" value="UniProtKB-UniRule"/>
</dbReference>